<gene>
    <name evidence="2" type="ORF">IFO69_14955</name>
</gene>
<organism evidence="2 3">
    <name type="scientific">Echinicola arenosa</name>
    <dbReference type="NCBI Taxonomy" id="2774144"/>
    <lineage>
        <taxon>Bacteria</taxon>
        <taxon>Pseudomonadati</taxon>
        <taxon>Bacteroidota</taxon>
        <taxon>Cytophagia</taxon>
        <taxon>Cytophagales</taxon>
        <taxon>Cyclobacteriaceae</taxon>
        <taxon>Echinicola</taxon>
    </lineage>
</organism>
<dbReference type="RefSeq" id="WP_192010936.1">
    <property type="nucleotide sequence ID" value="NZ_JACYTQ010000005.1"/>
</dbReference>
<feature type="chain" id="PRO_5046423078" evidence="1">
    <location>
        <begin position="22"/>
        <end position="271"/>
    </location>
</feature>
<reference evidence="2 3" key="1">
    <citation type="submission" date="2020-09" db="EMBL/GenBank/DDBJ databases">
        <title>Echinicola sp. CAU 1574 isolated from sand of Sido Beach.</title>
        <authorList>
            <person name="Kim W."/>
        </authorList>
    </citation>
    <scope>NUCLEOTIDE SEQUENCE [LARGE SCALE GENOMIC DNA]</scope>
    <source>
        <strain evidence="2 3">CAU 1574</strain>
    </source>
</reference>
<name>A0ABR9AR09_9BACT</name>
<evidence type="ECO:0000313" key="2">
    <source>
        <dbReference type="EMBL" id="MBD8490054.1"/>
    </source>
</evidence>
<proteinExistence type="predicted"/>
<dbReference type="EMBL" id="JACYTQ010000005">
    <property type="protein sequence ID" value="MBD8490054.1"/>
    <property type="molecule type" value="Genomic_DNA"/>
</dbReference>
<keyword evidence="3" id="KW-1185">Reference proteome</keyword>
<feature type="signal peptide" evidence="1">
    <location>
        <begin position="1"/>
        <end position="21"/>
    </location>
</feature>
<evidence type="ECO:0000313" key="3">
    <source>
        <dbReference type="Proteomes" id="UP000647133"/>
    </source>
</evidence>
<sequence length="271" mass="30729">MKSLKFFFLVLLMASAGFAAAQVNLMGKPGLMTIPSGAWFGERELGFSFGYVPQEYGYSINAQPIDPVTTNTLNFYNVRAGLTKWMDVNFTICYRPKRKESVGIGDRQLDVRFRLHKETEKWPGIVIGITPPGSEAPDLGHDYLALTKSFETKIGKLSFTGGYGSPYILVKQERLGKSTDLRWVKKKEYSEKDYQYLVGVFYGVTYQPVDFAGLMFEYNSSTYNVGVFAKVKEWLHVQVYSFEGKSWAFSLAGNFSLDFKPKELRKYEKGG</sequence>
<comment type="caution">
    <text evidence="2">The sequence shown here is derived from an EMBL/GenBank/DDBJ whole genome shotgun (WGS) entry which is preliminary data.</text>
</comment>
<protein>
    <submittedName>
        <fullName evidence="2">YjbH domain-containing protein</fullName>
    </submittedName>
</protein>
<keyword evidence="1" id="KW-0732">Signal</keyword>
<evidence type="ECO:0000256" key="1">
    <source>
        <dbReference type="SAM" id="SignalP"/>
    </source>
</evidence>
<accession>A0ABR9AR09</accession>
<dbReference type="Pfam" id="PF06082">
    <property type="entry name" value="YjbH"/>
    <property type="match status" value="1"/>
</dbReference>
<dbReference type="InterPro" id="IPR010344">
    <property type="entry name" value="YbjH"/>
</dbReference>
<dbReference type="Proteomes" id="UP000647133">
    <property type="component" value="Unassembled WGS sequence"/>
</dbReference>